<name>X1V5W2_9ZZZZ</name>
<feature type="non-terminal residue" evidence="6">
    <location>
        <position position="1"/>
    </location>
</feature>
<gene>
    <name evidence="6" type="ORF">S12H4_52844</name>
</gene>
<evidence type="ECO:0000259" key="5">
    <source>
        <dbReference type="SMART" id="SM00704"/>
    </source>
</evidence>
<evidence type="ECO:0000256" key="3">
    <source>
        <dbReference type="ARBA" id="ARBA00023004"/>
    </source>
</evidence>
<feature type="domain" description="Iron-binding zinc finger CDGSH type" evidence="5">
    <location>
        <begin position="26"/>
        <end position="58"/>
    </location>
</feature>
<dbReference type="GO" id="GO:0046872">
    <property type="term" value="F:metal ion binding"/>
    <property type="evidence" value="ECO:0007669"/>
    <property type="project" value="UniProtKB-KW"/>
</dbReference>
<organism evidence="6">
    <name type="scientific">marine sediment metagenome</name>
    <dbReference type="NCBI Taxonomy" id="412755"/>
    <lineage>
        <taxon>unclassified sequences</taxon>
        <taxon>metagenomes</taxon>
        <taxon>ecological metagenomes</taxon>
    </lineage>
</organism>
<keyword evidence="1" id="KW-0001">2Fe-2S</keyword>
<accession>X1V5W2</accession>
<protein>
    <recommendedName>
        <fullName evidence="5">Iron-binding zinc finger CDGSH type domain-containing protein</fullName>
    </recommendedName>
</protein>
<evidence type="ECO:0000256" key="2">
    <source>
        <dbReference type="ARBA" id="ARBA00022723"/>
    </source>
</evidence>
<dbReference type="AlphaFoldDB" id="X1V5W2"/>
<dbReference type="InterPro" id="IPR018967">
    <property type="entry name" value="FeS-contain_CDGSH-typ"/>
</dbReference>
<sequence length="60" mass="6650">TTTVRVLKDGPYLLKGNCRLLKANGEMIETDKAFTLCRCGTSQKMPFCDGTHTHIGFKDS</sequence>
<reference evidence="6" key="1">
    <citation type="journal article" date="2014" name="Front. Microbiol.">
        <title>High frequency of phylogenetically diverse reductive dehalogenase-homologous genes in deep subseafloor sedimentary metagenomes.</title>
        <authorList>
            <person name="Kawai M."/>
            <person name="Futagami T."/>
            <person name="Toyoda A."/>
            <person name="Takaki Y."/>
            <person name="Nishi S."/>
            <person name="Hori S."/>
            <person name="Arai W."/>
            <person name="Tsubouchi T."/>
            <person name="Morono Y."/>
            <person name="Uchiyama I."/>
            <person name="Ito T."/>
            <person name="Fujiyama A."/>
            <person name="Inagaki F."/>
            <person name="Takami H."/>
        </authorList>
    </citation>
    <scope>NUCLEOTIDE SEQUENCE</scope>
    <source>
        <strain evidence="6">Expedition CK06-06</strain>
    </source>
</reference>
<dbReference type="Gene3D" id="3.40.5.90">
    <property type="entry name" value="CDGSH iron-sulfur domain, mitoNEET-type"/>
    <property type="match status" value="1"/>
</dbReference>
<dbReference type="GO" id="GO:0051537">
    <property type="term" value="F:2 iron, 2 sulfur cluster binding"/>
    <property type="evidence" value="ECO:0007669"/>
    <property type="project" value="UniProtKB-KW"/>
</dbReference>
<dbReference type="SMART" id="SM00704">
    <property type="entry name" value="ZnF_CDGSH"/>
    <property type="match status" value="1"/>
</dbReference>
<keyword evidence="4" id="KW-0411">Iron-sulfur</keyword>
<keyword evidence="3" id="KW-0408">Iron</keyword>
<dbReference type="GO" id="GO:0005737">
    <property type="term" value="C:cytoplasm"/>
    <property type="evidence" value="ECO:0007669"/>
    <property type="project" value="UniProtKB-ARBA"/>
</dbReference>
<dbReference type="Pfam" id="PF09360">
    <property type="entry name" value="zf-CDGSH"/>
    <property type="match status" value="1"/>
</dbReference>
<comment type="caution">
    <text evidence="6">The sequence shown here is derived from an EMBL/GenBank/DDBJ whole genome shotgun (WGS) entry which is preliminary data.</text>
</comment>
<dbReference type="EMBL" id="BARW01033569">
    <property type="protein sequence ID" value="GAJ11177.1"/>
    <property type="molecule type" value="Genomic_DNA"/>
</dbReference>
<evidence type="ECO:0000313" key="6">
    <source>
        <dbReference type="EMBL" id="GAJ11177.1"/>
    </source>
</evidence>
<dbReference type="InterPro" id="IPR042216">
    <property type="entry name" value="MitoNEET_CISD"/>
</dbReference>
<keyword evidence="2" id="KW-0479">Metal-binding</keyword>
<evidence type="ECO:0000256" key="4">
    <source>
        <dbReference type="ARBA" id="ARBA00023014"/>
    </source>
</evidence>
<proteinExistence type="predicted"/>
<evidence type="ECO:0000256" key="1">
    <source>
        <dbReference type="ARBA" id="ARBA00022714"/>
    </source>
</evidence>